<organism evidence="2 3">
    <name type="scientific">Colletotrichum spaethianum</name>
    <dbReference type="NCBI Taxonomy" id="700344"/>
    <lineage>
        <taxon>Eukaryota</taxon>
        <taxon>Fungi</taxon>
        <taxon>Dikarya</taxon>
        <taxon>Ascomycota</taxon>
        <taxon>Pezizomycotina</taxon>
        <taxon>Sordariomycetes</taxon>
        <taxon>Hypocreomycetidae</taxon>
        <taxon>Glomerellales</taxon>
        <taxon>Glomerellaceae</taxon>
        <taxon>Colletotrichum</taxon>
        <taxon>Colletotrichum spaethianum species complex</taxon>
    </lineage>
</organism>
<dbReference type="AlphaFoldDB" id="A0AA37PEM1"/>
<evidence type="ECO:0000256" key="1">
    <source>
        <dbReference type="PROSITE-ProRule" id="PRU00023"/>
    </source>
</evidence>
<evidence type="ECO:0000313" key="3">
    <source>
        <dbReference type="Proteomes" id="UP001055115"/>
    </source>
</evidence>
<dbReference type="EMBL" id="BQXU01000041">
    <property type="protein sequence ID" value="GKT50794.1"/>
    <property type="molecule type" value="Genomic_DNA"/>
</dbReference>
<feature type="repeat" description="ANK" evidence="1">
    <location>
        <begin position="67"/>
        <end position="99"/>
    </location>
</feature>
<keyword evidence="3" id="KW-1185">Reference proteome</keyword>
<dbReference type="PANTHER" id="PTHR24118">
    <property type="entry name" value="POTE ANKYRIN DOMAIN"/>
    <property type="match status" value="1"/>
</dbReference>
<dbReference type="InterPro" id="IPR002110">
    <property type="entry name" value="Ankyrin_rpt"/>
</dbReference>
<evidence type="ECO:0000313" key="2">
    <source>
        <dbReference type="EMBL" id="GKT50794.1"/>
    </source>
</evidence>
<protein>
    <submittedName>
        <fullName evidence="2">Tannase</fullName>
    </submittedName>
</protein>
<dbReference type="SUPFAM" id="SSF48403">
    <property type="entry name" value="Ankyrin repeat"/>
    <property type="match status" value="1"/>
</dbReference>
<reference evidence="2 3" key="1">
    <citation type="submission" date="2022-03" db="EMBL/GenBank/DDBJ databases">
        <title>Genome data of Colletotrichum spp.</title>
        <authorList>
            <person name="Utami Y.D."/>
            <person name="Hiruma K."/>
        </authorList>
    </citation>
    <scope>NUCLEOTIDE SEQUENCE [LARGE SCALE GENOMIC DNA]</scope>
    <source>
        <strain evidence="2 3">MAFF 239500</strain>
    </source>
</reference>
<dbReference type="GeneID" id="73331777"/>
<keyword evidence="1" id="KW-0040">ANK repeat</keyword>
<gene>
    <name evidence="2" type="ORF">ColSpa_10975</name>
</gene>
<dbReference type="PROSITE" id="PS50088">
    <property type="entry name" value="ANK_REPEAT"/>
    <property type="match status" value="1"/>
</dbReference>
<sequence>MCAKEVSLGYEKYWESSCLPYETDKMCPFCMLPRFEVWRDVANLAATCRALYELVTPVLYRRDAEQNHSSALVISAKRGNIRAMKLALENGANADEDDHTMPLQWTNECFRHCEHCEYQVWWREPRRLDMSALHWAAVCGQSNVLELLLRHKKGASPNKRAAVQPGLEAGNYGSLRYVEDYCDEYNASFPCVALQTTMGYNHVSSNGANALYFLLGTSRLRNHGKTLEMMKLLMEAGSSLLTHEAARLHALHQAAAYDNVEVTEFLLRVMKIDPNILDAAGNTPLHHHIDSRFRVEGGAKDTKTLSLLLKYGADPNMRNTDSLSPLDLCLVTTLLGGDRIKLSVMLAENGATLRERDLGLHSARLTDEQRDGLNAAFEEARISGKSNWNGRV</sequence>
<dbReference type="InterPro" id="IPR036770">
    <property type="entry name" value="Ankyrin_rpt-contain_sf"/>
</dbReference>
<dbReference type="Pfam" id="PF12796">
    <property type="entry name" value="Ank_2"/>
    <property type="match status" value="2"/>
</dbReference>
<dbReference type="RefSeq" id="XP_049133144.1">
    <property type="nucleotide sequence ID" value="XM_049277187.1"/>
</dbReference>
<dbReference type="Gene3D" id="1.25.40.20">
    <property type="entry name" value="Ankyrin repeat-containing domain"/>
    <property type="match status" value="2"/>
</dbReference>
<dbReference type="SMART" id="SM00248">
    <property type="entry name" value="ANK"/>
    <property type="match status" value="5"/>
</dbReference>
<comment type="caution">
    <text evidence="2">The sequence shown here is derived from an EMBL/GenBank/DDBJ whole genome shotgun (WGS) entry which is preliminary data.</text>
</comment>
<name>A0AA37PEM1_9PEZI</name>
<accession>A0AA37PEM1</accession>
<dbReference type="Proteomes" id="UP001055115">
    <property type="component" value="Unassembled WGS sequence"/>
</dbReference>
<proteinExistence type="predicted"/>
<dbReference type="PANTHER" id="PTHR24118:SF99">
    <property type="entry name" value="POTE ANKYRIN DOMAIN FAMILY MEMBER 3C-RELATED"/>
    <property type="match status" value="1"/>
</dbReference>